<protein>
    <submittedName>
        <fullName evidence="2">Uncharacterized protein</fullName>
    </submittedName>
</protein>
<reference evidence="2 3" key="1">
    <citation type="journal article" date="2018" name="Front. Plant Sci.">
        <title>Red Clover (Trifolium pratense) and Zigzag Clover (T. medium) - A Picture of Genomic Similarities and Differences.</title>
        <authorList>
            <person name="Dluhosova J."/>
            <person name="Istvanek J."/>
            <person name="Nedelnik J."/>
            <person name="Repkova J."/>
        </authorList>
    </citation>
    <scope>NUCLEOTIDE SEQUENCE [LARGE SCALE GENOMIC DNA]</scope>
    <source>
        <strain evidence="3">cv. 10/8</strain>
        <tissue evidence="2">Leaf</tissue>
    </source>
</reference>
<evidence type="ECO:0000256" key="1">
    <source>
        <dbReference type="SAM" id="Coils"/>
    </source>
</evidence>
<name>A0A392N4I0_9FABA</name>
<evidence type="ECO:0000313" key="3">
    <source>
        <dbReference type="Proteomes" id="UP000265520"/>
    </source>
</evidence>
<keyword evidence="1" id="KW-0175">Coiled coil</keyword>
<keyword evidence="3" id="KW-1185">Reference proteome</keyword>
<accession>A0A392N4I0</accession>
<proteinExistence type="predicted"/>
<dbReference type="AlphaFoldDB" id="A0A392N4I0"/>
<dbReference type="EMBL" id="LXQA010027431">
    <property type="protein sequence ID" value="MCH94483.1"/>
    <property type="molecule type" value="Genomic_DNA"/>
</dbReference>
<feature type="coiled-coil region" evidence="1">
    <location>
        <begin position="22"/>
        <end position="77"/>
    </location>
</feature>
<organism evidence="2 3">
    <name type="scientific">Trifolium medium</name>
    <dbReference type="NCBI Taxonomy" id="97028"/>
    <lineage>
        <taxon>Eukaryota</taxon>
        <taxon>Viridiplantae</taxon>
        <taxon>Streptophyta</taxon>
        <taxon>Embryophyta</taxon>
        <taxon>Tracheophyta</taxon>
        <taxon>Spermatophyta</taxon>
        <taxon>Magnoliopsida</taxon>
        <taxon>eudicotyledons</taxon>
        <taxon>Gunneridae</taxon>
        <taxon>Pentapetalae</taxon>
        <taxon>rosids</taxon>
        <taxon>fabids</taxon>
        <taxon>Fabales</taxon>
        <taxon>Fabaceae</taxon>
        <taxon>Papilionoideae</taxon>
        <taxon>50 kb inversion clade</taxon>
        <taxon>NPAAA clade</taxon>
        <taxon>Hologalegina</taxon>
        <taxon>IRL clade</taxon>
        <taxon>Trifolieae</taxon>
        <taxon>Trifolium</taxon>
    </lineage>
</organism>
<comment type="caution">
    <text evidence="2">The sequence shown here is derived from an EMBL/GenBank/DDBJ whole genome shotgun (WGS) entry which is preliminary data.</text>
</comment>
<dbReference type="Proteomes" id="UP000265520">
    <property type="component" value="Unassembled WGS sequence"/>
</dbReference>
<evidence type="ECO:0000313" key="2">
    <source>
        <dbReference type="EMBL" id="MCH94483.1"/>
    </source>
</evidence>
<sequence>MRLYESTLAAYFHEEESSDIRVRELTGELHRLEGRKKELQDGVKGDVARLLEIRRTLLELELKQKRLEGDLNQIMEDLDLVKKCHQTIEDMWTAAAEAGGLI</sequence>